<name>A0A1S5R177_9CAUD</name>
<protein>
    <submittedName>
        <fullName evidence="1">Uncharacterized protein</fullName>
    </submittedName>
</protein>
<organism evidence="1 2">
    <name type="scientific">Pseudomonas phage phiPMW</name>
    <dbReference type="NCBI Taxonomy" id="1815582"/>
    <lineage>
        <taxon>Viruses</taxon>
        <taxon>Duplodnaviria</taxon>
        <taxon>Heunggongvirae</taxon>
        <taxon>Uroviricota</taxon>
        <taxon>Caudoviricetes</taxon>
        <taxon>Plaisancevirus</taxon>
        <taxon>Plaisancevirus PMW</taxon>
    </lineage>
</organism>
<proteinExistence type="predicted"/>
<reference evidence="1 2" key="1">
    <citation type="submission" date="2016-03" db="EMBL/GenBank/DDBJ databases">
        <title>Characterization of pf16 and phiPMW: Two novel phages infecting Pseudomonas putida PpG1.</title>
        <authorList>
            <person name="Magill D.J."/>
            <person name="Krylov V.N."/>
            <person name="Allen C.C.R."/>
            <person name="McGrath J.W."/>
            <person name="Quinn J.P."/>
            <person name="Kulakov L.A."/>
        </authorList>
    </citation>
    <scope>NUCLEOTIDE SEQUENCE [LARGE SCALE GENOMIC DNA]</scope>
</reference>
<gene>
    <name evidence="1" type="ORF">PMW_13</name>
</gene>
<keyword evidence="2" id="KW-1185">Reference proteome</keyword>
<evidence type="ECO:0000313" key="2">
    <source>
        <dbReference type="Proteomes" id="UP000223738"/>
    </source>
</evidence>
<accession>A0A1S5R177</accession>
<dbReference type="EMBL" id="KU862660">
    <property type="protein sequence ID" value="ANA49138.1"/>
    <property type="molecule type" value="Genomic_DNA"/>
</dbReference>
<sequence>MKYVAYGPWFTYNACPQCERPVSSEDIYDRRCCPDCGRSGTVMLDYAVMTARRAYTKKTWVPFMSKYEIEIKGRKDRFSGGGYSLGMSSHLSTIGMSNLTTAAAVAAIF</sequence>
<evidence type="ECO:0000313" key="1">
    <source>
        <dbReference type="EMBL" id="ANA49138.1"/>
    </source>
</evidence>
<dbReference type="Proteomes" id="UP000223738">
    <property type="component" value="Segment"/>
</dbReference>